<evidence type="ECO:0000313" key="2">
    <source>
        <dbReference type="Proteomes" id="UP000004508"/>
    </source>
</evidence>
<dbReference type="EMBL" id="ADVG01000004">
    <property type="protein sequence ID" value="EFH81029.1"/>
    <property type="molecule type" value="Genomic_DNA"/>
</dbReference>
<gene>
    <name evidence="1" type="ORF">Krac_1694</name>
</gene>
<keyword evidence="2" id="KW-1185">Reference proteome</keyword>
<sequence length="31" mass="3464">MKTALPMLSVSLFFPGSLFTVFGKNTRRVFA</sequence>
<protein>
    <submittedName>
        <fullName evidence="1">Uncharacterized protein</fullName>
    </submittedName>
</protein>
<proteinExistence type="predicted"/>
<dbReference type="Proteomes" id="UP000004508">
    <property type="component" value="Unassembled WGS sequence"/>
</dbReference>
<organism evidence="1 2">
    <name type="scientific">Ktedonobacter racemifer DSM 44963</name>
    <dbReference type="NCBI Taxonomy" id="485913"/>
    <lineage>
        <taxon>Bacteria</taxon>
        <taxon>Bacillati</taxon>
        <taxon>Chloroflexota</taxon>
        <taxon>Ktedonobacteria</taxon>
        <taxon>Ktedonobacterales</taxon>
        <taxon>Ktedonobacteraceae</taxon>
        <taxon>Ktedonobacter</taxon>
    </lineage>
</organism>
<evidence type="ECO:0000313" key="1">
    <source>
        <dbReference type="EMBL" id="EFH81029.1"/>
    </source>
</evidence>
<dbReference type="AlphaFoldDB" id="D6U2R5"/>
<reference evidence="1 2" key="1">
    <citation type="journal article" date="2011" name="Stand. Genomic Sci.">
        <title>Non-contiguous finished genome sequence and contextual data of the filamentous soil bacterium Ktedonobacter racemifer type strain (SOSP1-21).</title>
        <authorList>
            <person name="Chang Y.J."/>
            <person name="Land M."/>
            <person name="Hauser L."/>
            <person name="Chertkov O."/>
            <person name="Del Rio T.G."/>
            <person name="Nolan M."/>
            <person name="Copeland A."/>
            <person name="Tice H."/>
            <person name="Cheng J.F."/>
            <person name="Lucas S."/>
            <person name="Han C."/>
            <person name="Goodwin L."/>
            <person name="Pitluck S."/>
            <person name="Ivanova N."/>
            <person name="Ovchinikova G."/>
            <person name="Pati A."/>
            <person name="Chen A."/>
            <person name="Palaniappan K."/>
            <person name="Mavromatis K."/>
            <person name="Liolios K."/>
            <person name="Brettin T."/>
            <person name="Fiebig A."/>
            <person name="Rohde M."/>
            <person name="Abt B."/>
            <person name="Goker M."/>
            <person name="Detter J.C."/>
            <person name="Woyke T."/>
            <person name="Bristow J."/>
            <person name="Eisen J.A."/>
            <person name="Markowitz V."/>
            <person name="Hugenholtz P."/>
            <person name="Kyrpides N.C."/>
            <person name="Klenk H.P."/>
            <person name="Lapidus A."/>
        </authorList>
    </citation>
    <scope>NUCLEOTIDE SEQUENCE [LARGE SCALE GENOMIC DNA]</scope>
    <source>
        <strain evidence="2">DSM 44963</strain>
    </source>
</reference>
<dbReference type="InParanoid" id="D6U2R5"/>
<comment type="caution">
    <text evidence="1">The sequence shown here is derived from an EMBL/GenBank/DDBJ whole genome shotgun (WGS) entry which is preliminary data.</text>
</comment>
<name>D6U2R5_KTERA</name>
<accession>D6U2R5</accession>